<dbReference type="Pfam" id="PF13473">
    <property type="entry name" value="Cupredoxin_1"/>
    <property type="match status" value="1"/>
</dbReference>
<dbReference type="CDD" id="cd14656">
    <property type="entry name" value="Imelysin-like_EfeO"/>
    <property type="match status" value="1"/>
</dbReference>
<organism evidence="8 9">
    <name type="scientific">Corynebacterium appendicis CIP 107643</name>
    <dbReference type="NCBI Taxonomy" id="1161099"/>
    <lineage>
        <taxon>Bacteria</taxon>
        <taxon>Bacillati</taxon>
        <taxon>Actinomycetota</taxon>
        <taxon>Actinomycetes</taxon>
        <taxon>Mycobacteriales</taxon>
        <taxon>Corynebacteriaceae</taxon>
        <taxon>Corynebacterium</taxon>
    </lineage>
</organism>
<dbReference type="PROSITE" id="PS00430">
    <property type="entry name" value="TONB_DEPENDENT_REC_1"/>
    <property type="match status" value="1"/>
</dbReference>
<evidence type="ECO:0000256" key="2">
    <source>
        <dbReference type="ARBA" id="ARBA00005989"/>
    </source>
</evidence>
<feature type="signal peptide" evidence="5">
    <location>
        <begin position="1"/>
        <end position="23"/>
    </location>
</feature>
<gene>
    <name evidence="8" type="ORF">SAMN05444817_11026</name>
</gene>
<evidence type="ECO:0000313" key="8">
    <source>
        <dbReference type="EMBL" id="SIS51438.1"/>
    </source>
</evidence>
<dbReference type="PROSITE" id="PS51257">
    <property type="entry name" value="PROKAR_LIPOPROTEIN"/>
    <property type="match status" value="1"/>
</dbReference>
<dbReference type="InterPro" id="IPR010916">
    <property type="entry name" value="TonB_box_CS"/>
</dbReference>
<comment type="similarity">
    <text evidence="2">Belongs to the EfeM/EfeO family.</text>
</comment>
<dbReference type="PANTHER" id="PTHR39192:SF1">
    <property type="entry name" value="IRON UPTAKE SYSTEM COMPONENT EFEO"/>
    <property type="match status" value="1"/>
</dbReference>
<dbReference type="STRING" id="1161099.SAMN05444817_11026"/>
<reference evidence="9" key="1">
    <citation type="submission" date="2017-01" db="EMBL/GenBank/DDBJ databases">
        <authorList>
            <person name="Varghese N."/>
            <person name="Submissions S."/>
        </authorList>
    </citation>
    <scope>NUCLEOTIDE SEQUENCE [LARGE SCALE GENOMIC DNA]</scope>
    <source>
        <strain evidence="9">DSM 44531</strain>
    </source>
</reference>
<dbReference type="OrthoDB" id="7348379at2"/>
<keyword evidence="3 5" id="KW-0732">Signal</keyword>
<dbReference type="PANTHER" id="PTHR39192">
    <property type="entry name" value="IRON UPTAKE SYSTEM COMPONENT EFEO"/>
    <property type="match status" value="1"/>
</dbReference>
<evidence type="ECO:0000259" key="7">
    <source>
        <dbReference type="Pfam" id="PF13473"/>
    </source>
</evidence>
<dbReference type="RefSeq" id="WP_076599634.1">
    <property type="nucleotide sequence ID" value="NZ_CP046976.1"/>
</dbReference>
<sequence>MNRFPSVLAATTLTFTLSGCAQATAGETIEVTATDTECAVAVDSVEAGTSTFEVENSAGAPLAFFVLAPGGGRVYASRDNIMPGSSADLTVSLDPGDYATACKLGWRGPDIGPAEFTVTGDTDTAAEGSAEEQLETARDNYVTFARRELAEFLPQVEDFAEAYAAGDDARAKQLYPAAREKYMRISPLAVSVGVLDERINAREEEYRTQAGDLKERDQTFTEWLGFHRIEKDLWPELAAETSEPEEPTTPRERREIADTLIGDVEQLKMTVDKSNFIEARDITMDTIVRGALRKTGQPVHDAHDAIGAVHASRAVFEAVKDLAADRGEEGSTLVSETENHLDSLQRSAETAIGELENPETAGETGGGTAEKSDVELSQLNEDLARLADLLGLDVEEQEV</sequence>
<dbReference type="Pfam" id="PF09375">
    <property type="entry name" value="Peptidase_M75"/>
    <property type="match status" value="1"/>
</dbReference>
<feature type="domain" description="EfeO-type cupredoxin-like" evidence="7">
    <location>
        <begin position="8"/>
        <end position="104"/>
    </location>
</feature>
<name>A0A1N7JQ18_9CORY</name>
<dbReference type="InterPro" id="IPR034981">
    <property type="entry name" value="Imelysin-like_EfeO/Algp7"/>
</dbReference>
<accession>A0A1N7JQ18</accession>
<dbReference type="InterPro" id="IPR028096">
    <property type="entry name" value="EfeO_Cupredoxin"/>
</dbReference>
<dbReference type="EMBL" id="FTOF01000010">
    <property type="protein sequence ID" value="SIS51438.1"/>
    <property type="molecule type" value="Genomic_DNA"/>
</dbReference>
<feature type="domain" description="Imelysin-like" evidence="6">
    <location>
        <begin position="138"/>
        <end position="275"/>
    </location>
</feature>
<proteinExistence type="inferred from homology"/>
<feature type="chain" id="PRO_5012094275" evidence="5">
    <location>
        <begin position="24"/>
        <end position="399"/>
    </location>
</feature>
<feature type="region of interest" description="Disordered" evidence="4">
    <location>
        <begin position="350"/>
        <end position="374"/>
    </location>
</feature>
<comment type="subcellular location">
    <subcellularLocation>
        <location evidence="1">Periplasm</location>
    </subcellularLocation>
</comment>
<dbReference type="InterPro" id="IPR018976">
    <property type="entry name" value="Imelysin-like"/>
</dbReference>
<evidence type="ECO:0000259" key="6">
    <source>
        <dbReference type="Pfam" id="PF09375"/>
    </source>
</evidence>
<dbReference type="Gene3D" id="1.20.1420.20">
    <property type="entry name" value="M75 peptidase, HXXE motif"/>
    <property type="match status" value="1"/>
</dbReference>
<evidence type="ECO:0000256" key="5">
    <source>
        <dbReference type="SAM" id="SignalP"/>
    </source>
</evidence>
<dbReference type="InterPro" id="IPR038352">
    <property type="entry name" value="Imelysin_sf"/>
</dbReference>
<protein>
    <submittedName>
        <fullName evidence="8">Iron uptake system component EfeO</fullName>
    </submittedName>
</protein>
<dbReference type="AlphaFoldDB" id="A0A1N7JQ18"/>
<evidence type="ECO:0000313" key="9">
    <source>
        <dbReference type="Proteomes" id="UP000186292"/>
    </source>
</evidence>
<dbReference type="InterPro" id="IPR050894">
    <property type="entry name" value="EfeM/EfeO_iron_uptake"/>
</dbReference>
<dbReference type="GO" id="GO:0042597">
    <property type="term" value="C:periplasmic space"/>
    <property type="evidence" value="ECO:0007669"/>
    <property type="project" value="UniProtKB-SubCell"/>
</dbReference>
<keyword evidence="9" id="KW-1185">Reference proteome</keyword>
<evidence type="ECO:0000256" key="4">
    <source>
        <dbReference type="SAM" id="MobiDB-lite"/>
    </source>
</evidence>
<evidence type="ECO:0000256" key="1">
    <source>
        <dbReference type="ARBA" id="ARBA00004418"/>
    </source>
</evidence>
<evidence type="ECO:0000256" key="3">
    <source>
        <dbReference type="ARBA" id="ARBA00022729"/>
    </source>
</evidence>
<dbReference type="Proteomes" id="UP000186292">
    <property type="component" value="Unassembled WGS sequence"/>
</dbReference>